<feature type="non-terminal residue" evidence="1">
    <location>
        <position position="111"/>
    </location>
</feature>
<gene>
    <name evidence="1" type="ORF">A4A49_56878</name>
</gene>
<keyword evidence="2" id="KW-1185">Reference proteome</keyword>
<protein>
    <submittedName>
        <fullName evidence="1">Uncharacterized protein</fullName>
    </submittedName>
</protein>
<dbReference type="Gramene" id="OIT20500">
    <property type="protein sequence ID" value="OIT20500"/>
    <property type="gene ID" value="A4A49_56878"/>
</dbReference>
<name>A0A1J6JVL6_NICAT</name>
<accession>A0A1J6JVL6</accession>
<evidence type="ECO:0000313" key="2">
    <source>
        <dbReference type="Proteomes" id="UP000187609"/>
    </source>
</evidence>
<dbReference type="EMBL" id="MJEQ01005215">
    <property type="protein sequence ID" value="OIT20500.1"/>
    <property type="molecule type" value="Genomic_DNA"/>
</dbReference>
<evidence type="ECO:0000313" key="1">
    <source>
        <dbReference type="EMBL" id="OIT20500.1"/>
    </source>
</evidence>
<reference evidence="1" key="1">
    <citation type="submission" date="2016-11" db="EMBL/GenBank/DDBJ databases">
        <title>The genome of Nicotiana attenuata.</title>
        <authorList>
            <person name="Xu S."/>
            <person name="Brockmoeller T."/>
            <person name="Gaquerel E."/>
            <person name="Navarro A."/>
            <person name="Kuhl H."/>
            <person name="Gase K."/>
            <person name="Ling Z."/>
            <person name="Zhou W."/>
            <person name="Kreitzer C."/>
            <person name="Stanke M."/>
            <person name="Tang H."/>
            <person name="Lyons E."/>
            <person name="Pandey P."/>
            <person name="Pandey S.P."/>
            <person name="Timmermann B."/>
            <person name="Baldwin I.T."/>
        </authorList>
    </citation>
    <scope>NUCLEOTIDE SEQUENCE [LARGE SCALE GENOMIC DNA]</scope>
    <source>
        <strain evidence="1">UT</strain>
    </source>
</reference>
<dbReference type="OMA" id="TAQDTHQ"/>
<dbReference type="AlphaFoldDB" id="A0A1J6JVL6"/>
<organism evidence="1 2">
    <name type="scientific">Nicotiana attenuata</name>
    <name type="common">Coyote tobacco</name>
    <dbReference type="NCBI Taxonomy" id="49451"/>
    <lineage>
        <taxon>Eukaryota</taxon>
        <taxon>Viridiplantae</taxon>
        <taxon>Streptophyta</taxon>
        <taxon>Embryophyta</taxon>
        <taxon>Tracheophyta</taxon>
        <taxon>Spermatophyta</taxon>
        <taxon>Magnoliopsida</taxon>
        <taxon>eudicotyledons</taxon>
        <taxon>Gunneridae</taxon>
        <taxon>Pentapetalae</taxon>
        <taxon>asterids</taxon>
        <taxon>lamiids</taxon>
        <taxon>Solanales</taxon>
        <taxon>Solanaceae</taxon>
        <taxon>Nicotianoideae</taxon>
        <taxon>Nicotianeae</taxon>
        <taxon>Nicotiana</taxon>
    </lineage>
</organism>
<dbReference type="Proteomes" id="UP000187609">
    <property type="component" value="Unassembled WGS sequence"/>
</dbReference>
<proteinExistence type="predicted"/>
<feature type="non-terminal residue" evidence="1">
    <location>
        <position position="1"/>
    </location>
</feature>
<sequence length="111" mass="12180">TTVAPSAMATASPAPLVVLDDDYDYEDGDAISEDEDEHPVLRPKVISEAKTKLQKKKLRQMPTGTRKIAFKGDESGANVPTNLPYSPRKVTWKGKAAITSRQLLAEKEKKV</sequence>
<comment type="caution">
    <text evidence="1">The sequence shown here is derived from an EMBL/GenBank/DDBJ whole genome shotgun (WGS) entry which is preliminary data.</text>
</comment>